<dbReference type="Pfam" id="PF07943">
    <property type="entry name" value="PBP5_C"/>
    <property type="match status" value="1"/>
</dbReference>
<evidence type="ECO:0000256" key="10">
    <source>
        <dbReference type="ARBA" id="ARBA00022984"/>
    </source>
</evidence>
<protein>
    <recommendedName>
        <fullName evidence="4">serine-type D-Ala-D-Ala carboxypeptidase</fullName>
        <ecNumber evidence="4">3.4.16.4</ecNumber>
    </recommendedName>
</protein>
<dbReference type="PROSITE" id="PS51257">
    <property type="entry name" value="PROKAR_LIPOPROTEIN"/>
    <property type="match status" value="1"/>
</dbReference>
<keyword evidence="7" id="KW-0732">Signal</keyword>
<dbReference type="SUPFAM" id="SSF56601">
    <property type="entry name" value="beta-lactamase/transpeptidase-like"/>
    <property type="match status" value="1"/>
</dbReference>
<keyword evidence="11" id="KW-0961">Cell wall biogenesis/degradation</keyword>
<dbReference type="SUPFAM" id="SSF69189">
    <property type="entry name" value="Penicillin-binding protein associated domain"/>
    <property type="match status" value="1"/>
</dbReference>
<dbReference type="PANTHER" id="PTHR21581">
    <property type="entry name" value="D-ALANYL-D-ALANINE CARBOXYPEPTIDASE"/>
    <property type="match status" value="1"/>
</dbReference>
<evidence type="ECO:0000256" key="9">
    <source>
        <dbReference type="ARBA" id="ARBA00022960"/>
    </source>
</evidence>
<dbReference type="InterPro" id="IPR015956">
    <property type="entry name" value="Peniciliin-bd_prot_C_sf"/>
</dbReference>
<comment type="function">
    <text evidence="1">Removes C-terminal D-alanyl residues from sugar-peptide cell wall precursors.</text>
</comment>
<keyword evidence="6" id="KW-0645">Protease</keyword>
<evidence type="ECO:0000256" key="6">
    <source>
        <dbReference type="ARBA" id="ARBA00022670"/>
    </source>
</evidence>
<evidence type="ECO:0000256" key="2">
    <source>
        <dbReference type="ARBA" id="ARBA00004752"/>
    </source>
</evidence>
<dbReference type="InterPro" id="IPR037167">
    <property type="entry name" value="Peptidase_S11_C_sf"/>
</dbReference>
<evidence type="ECO:0000256" key="3">
    <source>
        <dbReference type="ARBA" id="ARBA00007164"/>
    </source>
</evidence>
<dbReference type="SMART" id="SM00936">
    <property type="entry name" value="PBP5_C"/>
    <property type="match status" value="1"/>
</dbReference>
<dbReference type="PRINTS" id="PR00725">
    <property type="entry name" value="DADACBPTASE1"/>
</dbReference>
<dbReference type="EC" id="3.4.16.4" evidence="4"/>
<reference evidence="14" key="1">
    <citation type="submission" date="2009-10" db="EMBL/GenBank/DDBJ databases">
        <title>Diversity of trophic interactions inside an arsenic-rich microbial ecosystem.</title>
        <authorList>
            <person name="Bertin P.N."/>
            <person name="Heinrich-Salmeron A."/>
            <person name="Pelletier E."/>
            <person name="Goulhen-Chollet F."/>
            <person name="Arsene-Ploetze F."/>
            <person name="Gallien S."/>
            <person name="Calteau A."/>
            <person name="Vallenet D."/>
            <person name="Casiot C."/>
            <person name="Chane-Woon-Ming B."/>
            <person name="Giloteaux L."/>
            <person name="Barakat M."/>
            <person name="Bonnefoy V."/>
            <person name="Bruneel O."/>
            <person name="Chandler M."/>
            <person name="Cleiss J."/>
            <person name="Duran R."/>
            <person name="Elbaz-Poulichet F."/>
            <person name="Fonknechten N."/>
            <person name="Lauga B."/>
            <person name="Mornico D."/>
            <person name="Ortet P."/>
            <person name="Schaeffer C."/>
            <person name="Siguier P."/>
            <person name="Alexander Thil Smith A."/>
            <person name="Van Dorsselaer A."/>
            <person name="Weissenbach J."/>
            <person name="Medigue C."/>
            <person name="Le Paslier D."/>
        </authorList>
    </citation>
    <scope>NUCLEOTIDE SEQUENCE</scope>
</reference>
<dbReference type="Gene3D" id="3.40.710.10">
    <property type="entry name" value="DD-peptidase/beta-lactamase superfamily"/>
    <property type="match status" value="1"/>
</dbReference>
<evidence type="ECO:0000256" key="1">
    <source>
        <dbReference type="ARBA" id="ARBA00003217"/>
    </source>
</evidence>
<comment type="similarity">
    <text evidence="3">Belongs to the peptidase S11 family.</text>
</comment>
<dbReference type="EMBL" id="CABM01000053">
    <property type="protein sequence ID" value="CBH98446.1"/>
    <property type="molecule type" value="Genomic_DNA"/>
</dbReference>
<sequence>MPFKMPRSLALLALAAALSCACLAQAAPKPAAAPAPTPLTTGVGNVPTGPTAALLESVPLPNMQARSWLVLDMTSNQILAEQNADQQEAPASLTKLMTAYLTFKALKDGSVKLNQMVTETNEAWRTGGSRMFIDPRVPVSVNDLLLGMIVQSGNDAAMTLAQTVGGSVSAFVGMMNRQAQQWGLKGTHFMDPTGLPDPGHHTTAHDLSVIAAHIIRDFPADYARYFKVKEFTYNHITQPNRVSLLFTDPSVDGMKTGYTKEAGYCMITSAQRNFPNGPRRLLTVVMGTPSEHARSAESEKLLNWAFQNFDDIHVVTANKPVLGAHVWKGEKDHVQLGSFDTLAVSVPRGDGAKIKTTVQRPDPLVAPIARGQKIGTLQVTLDGKPIASYPLVALDAVPQAGFFKRVWDSLRLAIK</sequence>
<dbReference type="GO" id="GO:0008360">
    <property type="term" value="P:regulation of cell shape"/>
    <property type="evidence" value="ECO:0007669"/>
    <property type="project" value="UniProtKB-KW"/>
</dbReference>
<dbReference type="Pfam" id="PF00768">
    <property type="entry name" value="Peptidase_S11"/>
    <property type="match status" value="1"/>
</dbReference>
<evidence type="ECO:0000313" key="14">
    <source>
        <dbReference type="EMBL" id="CBH98446.1"/>
    </source>
</evidence>
<proteinExistence type="inferred from homology"/>
<keyword evidence="9" id="KW-0133">Cell shape</keyword>
<keyword evidence="10" id="KW-0573">Peptidoglycan synthesis</keyword>
<dbReference type="InterPro" id="IPR012338">
    <property type="entry name" value="Beta-lactam/transpept-like"/>
</dbReference>
<dbReference type="UniPathway" id="UPA00219"/>
<evidence type="ECO:0000259" key="13">
    <source>
        <dbReference type="SMART" id="SM00936"/>
    </source>
</evidence>
<dbReference type="GO" id="GO:0006508">
    <property type="term" value="P:proteolysis"/>
    <property type="evidence" value="ECO:0007669"/>
    <property type="project" value="UniProtKB-KW"/>
</dbReference>
<dbReference type="PANTHER" id="PTHR21581:SF6">
    <property type="entry name" value="TRAFFICKING PROTEIN PARTICLE COMPLEX SUBUNIT 12"/>
    <property type="match status" value="1"/>
</dbReference>
<feature type="domain" description="Peptidase S11 D-Ala-D-Ala carboxypeptidase A C-terminal" evidence="13">
    <location>
        <begin position="309"/>
        <end position="399"/>
    </location>
</feature>
<keyword evidence="8 14" id="KW-0378">Hydrolase</keyword>
<comment type="catalytic activity">
    <reaction evidence="12">
        <text>Preferential cleavage: (Ac)2-L-Lys-D-Ala-|-D-Ala. Also transpeptidation of peptidyl-alanyl moieties that are N-acyl substituents of D-alanine.</text>
        <dbReference type="EC" id="3.4.16.4"/>
    </reaction>
</comment>
<keyword evidence="5 14" id="KW-0121">Carboxypeptidase</keyword>
<dbReference type="GO" id="GO:0009002">
    <property type="term" value="F:serine-type D-Ala-D-Ala carboxypeptidase activity"/>
    <property type="evidence" value="ECO:0007669"/>
    <property type="project" value="UniProtKB-EC"/>
</dbReference>
<evidence type="ECO:0000256" key="5">
    <source>
        <dbReference type="ARBA" id="ARBA00022645"/>
    </source>
</evidence>
<dbReference type="InterPro" id="IPR012907">
    <property type="entry name" value="Peptidase_S11_C"/>
</dbReference>
<comment type="pathway">
    <text evidence="2">Cell wall biogenesis; peptidoglycan biosynthesis.</text>
</comment>
<comment type="caution">
    <text evidence="14">The sequence shown here is derived from an EMBL/GenBank/DDBJ whole genome shotgun (WGS) entry which is preliminary data.</text>
</comment>
<organism evidence="14">
    <name type="scientific">mine drainage metagenome</name>
    <dbReference type="NCBI Taxonomy" id="410659"/>
    <lineage>
        <taxon>unclassified sequences</taxon>
        <taxon>metagenomes</taxon>
        <taxon>ecological metagenomes</taxon>
    </lineage>
</organism>
<evidence type="ECO:0000256" key="12">
    <source>
        <dbReference type="ARBA" id="ARBA00034000"/>
    </source>
</evidence>
<gene>
    <name evidence="14" type="ORF">CARN2_3924</name>
</gene>
<evidence type="ECO:0000256" key="8">
    <source>
        <dbReference type="ARBA" id="ARBA00022801"/>
    </source>
</evidence>
<dbReference type="Gene3D" id="2.60.410.10">
    <property type="entry name" value="D-Ala-D-Ala carboxypeptidase, C-terminal domain"/>
    <property type="match status" value="1"/>
</dbReference>
<dbReference type="InterPro" id="IPR001967">
    <property type="entry name" value="Peptidase_S11_N"/>
</dbReference>
<evidence type="ECO:0000256" key="11">
    <source>
        <dbReference type="ARBA" id="ARBA00023316"/>
    </source>
</evidence>
<dbReference type="GO" id="GO:0009252">
    <property type="term" value="P:peptidoglycan biosynthetic process"/>
    <property type="evidence" value="ECO:0007669"/>
    <property type="project" value="UniProtKB-UniPathway"/>
</dbReference>
<dbReference type="AlphaFoldDB" id="E6PU39"/>
<name>E6PU39_9ZZZZ</name>
<accession>E6PU39</accession>
<evidence type="ECO:0000256" key="7">
    <source>
        <dbReference type="ARBA" id="ARBA00022729"/>
    </source>
</evidence>
<dbReference type="GO" id="GO:0071555">
    <property type="term" value="P:cell wall organization"/>
    <property type="evidence" value="ECO:0007669"/>
    <property type="project" value="UniProtKB-KW"/>
</dbReference>
<evidence type="ECO:0000256" key="4">
    <source>
        <dbReference type="ARBA" id="ARBA00012448"/>
    </source>
</evidence>
<dbReference type="InterPro" id="IPR018044">
    <property type="entry name" value="Peptidase_S11"/>
</dbReference>